<feature type="compositionally biased region" description="Basic and acidic residues" evidence="1">
    <location>
        <begin position="352"/>
        <end position="368"/>
    </location>
</feature>
<feature type="region of interest" description="Disordered" evidence="1">
    <location>
        <begin position="214"/>
        <end position="235"/>
    </location>
</feature>
<dbReference type="STRING" id="1745343.A0A2J6PHG4"/>
<proteinExistence type="predicted"/>
<protein>
    <submittedName>
        <fullName evidence="2">Uncharacterized protein</fullName>
    </submittedName>
</protein>
<evidence type="ECO:0000313" key="3">
    <source>
        <dbReference type="Proteomes" id="UP000235672"/>
    </source>
</evidence>
<gene>
    <name evidence="2" type="ORF">NA56DRAFT_422932</name>
</gene>
<dbReference type="EMBL" id="KZ613531">
    <property type="protein sequence ID" value="PMD13460.1"/>
    <property type="molecule type" value="Genomic_DNA"/>
</dbReference>
<feature type="compositionally biased region" description="Polar residues" evidence="1">
    <location>
        <begin position="299"/>
        <end position="311"/>
    </location>
</feature>
<dbReference type="OrthoDB" id="409136at2759"/>
<feature type="region of interest" description="Disordered" evidence="1">
    <location>
        <begin position="284"/>
        <end position="368"/>
    </location>
</feature>
<keyword evidence="3" id="KW-1185">Reference proteome</keyword>
<dbReference type="Proteomes" id="UP000235672">
    <property type="component" value="Unassembled WGS sequence"/>
</dbReference>
<evidence type="ECO:0000256" key="1">
    <source>
        <dbReference type="SAM" id="MobiDB-lite"/>
    </source>
</evidence>
<dbReference type="AlphaFoldDB" id="A0A2J6PHG4"/>
<name>A0A2J6PHG4_9HELO</name>
<organism evidence="2 3">
    <name type="scientific">Hyaloscypha hepaticicola</name>
    <dbReference type="NCBI Taxonomy" id="2082293"/>
    <lineage>
        <taxon>Eukaryota</taxon>
        <taxon>Fungi</taxon>
        <taxon>Dikarya</taxon>
        <taxon>Ascomycota</taxon>
        <taxon>Pezizomycotina</taxon>
        <taxon>Leotiomycetes</taxon>
        <taxon>Helotiales</taxon>
        <taxon>Hyaloscyphaceae</taxon>
        <taxon>Hyaloscypha</taxon>
    </lineage>
</organism>
<sequence>MSGSSTFVKLKYSDTFEEVKTVTLHGTLSHGDSGSWVIEQSSGKLCGHIIAGDISTGLAYVIPARVVFEQIERRYDCRLELPDSGYLLPEDMTERISQLQVSVPTMEGGLEETERYAQSRLVRPTSYRDPTTHQSQNFYGPPEIIPAAASLGSSMTSATSFYPQSSSQPSAGYLPSQVYSPRGSYSQSSAGIADYHQAQAYPLQSNYMEPSVNYQQSQVYPPQSSYGQPSAGYQKQTQGYTSSNYYVGGAAPITDPGIPAAYVSVDQTPIVEANAEYGYPQERRTMYPSPVHSGVASPTAESAGSQYSTQPIDPYYDRAGPYDDRITQDSSSYAQVPAPAYDPLASSSLSQRRGERDRDRDRDRTRRR</sequence>
<feature type="compositionally biased region" description="Low complexity" evidence="1">
    <location>
        <begin position="214"/>
        <end position="230"/>
    </location>
</feature>
<evidence type="ECO:0000313" key="2">
    <source>
        <dbReference type="EMBL" id="PMD13460.1"/>
    </source>
</evidence>
<accession>A0A2J6PHG4</accession>
<reference evidence="2 3" key="1">
    <citation type="submission" date="2016-05" db="EMBL/GenBank/DDBJ databases">
        <title>A degradative enzymes factory behind the ericoid mycorrhizal symbiosis.</title>
        <authorList>
            <consortium name="DOE Joint Genome Institute"/>
            <person name="Martino E."/>
            <person name="Morin E."/>
            <person name="Grelet G."/>
            <person name="Kuo A."/>
            <person name="Kohler A."/>
            <person name="Daghino S."/>
            <person name="Barry K."/>
            <person name="Choi C."/>
            <person name="Cichocki N."/>
            <person name="Clum A."/>
            <person name="Copeland A."/>
            <person name="Hainaut M."/>
            <person name="Haridas S."/>
            <person name="Labutti K."/>
            <person name="Lindquist E."/>
            <person name="Lipzen A."/>
            <person name="Khouja H.-R."/>
            <person name="Murat C."/>
            <person name="Ohm R."/>
            <person name="Olson A."/>
            <person name="Spatafora J."/>
            <person name="Veneault-Fourrey C."/>
            <person name="Henrissat B."/>
            <person name="Grigoriev I."/>
            <person name="Martin F."/>
            <person name="Perotto S."/>
        </authorList>
    </citation>
    <scope>NUCLEOTIDE SEQUENCE [LARGE SCALE GENOMIC DNA]</scope>
    <source>
        <strain evidence="2 3">UAMH 7357</strain>
    </source>
</reference>